<keyword evidence="1" id="KW-0040">ANK repeat</keyword>
<sequence length="819" mass="82588">MPPVTAAGALSVLTTPIPANMPPVTAAGALSVLTTPIPANMPPETAAGALSVLTTPIPANMPPKTAAGGGGDPPMSQFGADLAALAGNGADATRAWDIGDAALAGDVAALQSAIEAGADVNSANDRGAHPLMLAAHDANVECVSLLLQSGADAHRATRKGRTALHVATTRRALWVKGHGSFIAKPPPADDAAIARIIAQFDEVIDLLESHAIDKAVAECAAAQLRGGRLPPPPQLMAPIFPPIAAFSGGAGSGNPPYKPVQEREQVAGAPGQVQVYQYCSISKMDQYQSKSFEELRGAEWGFHHDNFSGDWQLSMAATQRTLLNGRPHYVHKTKSAGQAHLFHVIDPTYHVPRWVIGPTAGGNDGWAYCESDASTPHEILGTWIAFDGFEWSSCKSLRFEPKEDQCMDPMREALAAAGVFPPLVAMLGDGTAEERAAAAEALWKLSRNDANKAAIAAAGAIVPLAALVRDGDAKGKANAAAVLGYLSIGNAANKAAIAAAGAIVPLAALVRDGDAQGKAYAAHALGNLSIGNAATTAAIAAAGAIVPLAALVRDGDAQGKAYAAHALGNLSNGNAANTAAIAAAGAIVPLAALVRDGDAQAAIAAAGAIVPLAALVRDGDAEGKRYAALALGNLSNGNAANEAAMVAAGAVESLKALMRDGDAKGKEAAARAIESQLDKWVAAKRAKDFATADRLREELRKMGVEPDCARRNVPSSMSGGGGAPRGWDYPPSSPFAPAPPAPAAAASSGFSFGGANPAPALAPAPTTSPFGAPRAAPPPPALIGSPEAATASSFGAIAPSASPPSVGEFALVSSLADEL</sequence>
<dbReference type="Proteomes" id="UP000037460">
    <property type="component" value="Unassembled WGS sequence"/>
</dbReference>
<protein>
    <submittedName>
        <fullName evidence="4">Uncharacterized protein</fullName>
    </submittedName>
</protein>
<dbReference type="SUPFAM" id="SSF47323">
    <property type="entry name" value="Anticodon-binding domain of a subclass of class I aminoacyl-tRNA synthetases"/>
    <property type="match status" value="1"/>
</dbReference>
<dbReference type="InterPro" id="IPR011989">
    <property type="entry name" value="ARM-like"/>
</dbReference>
<dbReference type="Gene3D" id="1.25.40.20">
    <property type="entry name" value="Ankyrin repeat-containing domain"/>
    <property type="match status" value="1"/>
</dbReference>
<reference evidence="5" key="1">
    <citation type="journal article" date="2015" name="PLoS Genet.">
        <title>Genome Sequence and Transcriptome Analyses of Chrysochromulina tobin: Metabolic Tools for Enhanced Algal Fitness in the Prominent Order Prymnesiales (Haptophyceae).</title>
        <authorList>
            <person name="Hovde B.T."/>
            <person name="Deodato C.R."/>
            <person name="Hunsperger H.M."/>
            <person name="Ryken S.A."/>
            <person name="Yost W."/>
            <person name="Jha R.K."/>
            <person name="Patterson J."/>
            <person name="Monnat R.J. Jr."/>
            <person name="Barlow S.B."/>
            <person name="Starkenburg S.R."/>
            <person name="Cattolico R.A."/>
        </authorList>
    </citation>
    <scope>NUCLEOTIDE SEQUENCE</scope>
    <source>
        <strain evidence="5">CCMP291</strain>
    </source>
</reference>
<gene>
    <name evidence="4" type="ORF">Ctob_006800</name>
</gene>
<dbReference type="PANTHER" id="PTHR23315">
    <property type="entry name" value="U BOX DOMAIN-CONTAINING"/>
    <property type="match status" value="1"/>
</dbReference>
<dbReference type="Gene3D" id="1.25.10.10">
    <property type="entry name" value="Leucine-rich Repeat Variant"/>
    <property type="match status" value="3"/>
</dbReference>
<dbReference type="PROSITE" id="PS50297">
    <property type="entry name" value="ANK_REP_REGION"/>
    <property type="match status" value="1"/>
</dbReference>
<dbReference type="SMART" id="SM00185">
    <property type="entry name" value="ARM"/>
    <property type="match status" value="6"/>
</dbReference>
<dbReference type="InterPro" id="IPR036770">
    <property type="entry name" value="Ankyrin_rpt-contain_sf"/>
</dbReference>
<evidence type="ECO:0000256" key="2">
    <source>
        <dbReference type="PROSITE-ProRule" id="PRU00259"/>
    </source>
</evidence>
<name>A0A0M0JEP6_9EUKA</name>
<dbReference type="Gene3D" id="1.10.10.2360">
    <property type="match status" value="1"/>
</dbReference>
<proteinExistence type="predicted"/>
<dbReference type="InterPro" id="IPR009080">
    <property type="entry name" value="tRNAsynth_Ia_anticodon-bd"/>
</dbReference>
<evidence type="ECO:0000313" key="4">
    <source>
        <dbReference type="EMBL" id="KOO24920.1"/>
    </source>
</evidence>
<evidence type="ECO:0000256" key="3">
    <source>
        <dbReference type="SAM" id="MobiDB-lite"/>
    </source>
</evidence>
<organism evidence="4 5">
    <name type="scientific">Chrysochromulina tobinii</name>
    <dbReference type="NCBI Taxonomy" id="1460289"/>
    <lineage>
        <taxon>Eukaryota</taxon>
        <taxon>Haptista</taxon>
        <taxon>Haptophyta</taxon>
        <taxon>Prymnesiophyceae</taxon>
        <taxon>Prymnesiales</taxon>
        <taxon>Chrysochromulinaceae</taxon>
        <taxon>Chrysochromulina</taxon>
    </lineage>
</organism>
<evidence type="ECO:0000256" key="1">
    <source>
        <dbReference type="PROSITE-ProRule" id="PRU00023"/>
    </source>
</evidence>
<dbReference type="GO" id="GO:0005524">
    <property type="term" value="F:ATP binding"/>
    <property type="evidence" value="ECO:0007669"/>
    <property type="project" value="InterPro"/>
</dbReference>
<feature type="repeat" description="ANK" evidence="1">
    <location>
        <begin position="126"/>
        <end position="158"/>
    </location>
</feature>
<dbReference type="GO" id="GO:0006418">
    <property type="term" value="P:tRNA aminoacylation for protein translation"/>
    <property type="evidence" value="ECO:0007669"/>
    <property type="project" value="InterPro"/>
</dbReference>
<feature type="region of interest" description="Disordered" evidence="3">
    <location>
        <begin position="706"/>
        <end position="787"/>
    </location>
</feature>
<keyword evidence="5" id="KW-1185">Reference proteome</keyword>
<dbReference type="SUPFAM" id="SSF48371">
    <property type="entry name" value="ARM repeat"/>
    <property type="match status" value="1"/>
</dbReference>
<comment type="caution">
    <text evidence="4">The sequence shown here is derived from an EMBL/GenBank/DDBJ whole genome shotgun (WGS) entry which is preliminary data.</text>
</comment>
<dbReference type="PROSITE" id="PS50088">
    <property type="entry name" value="ANK_REPEAT"/>
    <property type="match status" value="1"/>
</dbReference>
<accession>A0A0M0JEP6</accession>
<evidence type="ECO:0000313" key="5">
    <source>
        <dbReference type="Proteomes" id="UP000037460"/>
    </source>
</evidence>
<dbReference type="OrthoDB" id="7464126at2759"/>
<dbReference type="AlphaFoldDB" id="A0A0M0JEP6"/>
<feature type="compositionally biased region" description="Low complexity" evidence="3">
    <location>
        <begin position="743"/>
        <end position="774"/>
    </location>
</feature>
<dbReference type="Pfam" id="PF12796">
    <property type="entry name" value="Ank_2"/>
    <property type="match status" value="1"/>
</dbReference>
<feature type="compositionally biased region" description="Pro residues" evidence="3">
    <location>
        <begin position="731"/>
        <end position="742"/>
    </location>
</feature>
<dbReference type="InterPro" id="IPR002110">
    <property type="entry name" value="Ankyrin_rpt"/>
</dbReference>
<dbReference type="PROSITE" id="PS50176">
    <property type="entry name" value="ARM_REPEAT"/>
    <property type="match status" value="1"/>
</dbReference>
<dbReference type="GO" id="GO:0004812">
    <property type="term" value="F:aminoacyl-tRNA ligase activity"/>
    <property type="evidence" value="ECO:0007669"/>
    <property type="project" value="InterPro"/>
</dbReference>
<feature type="repeat" description="ARM" evidence="2">
    <location>
        <begin position="607"/>
        <end position="649"/>
    </location>
</feature>
<dbReference type="SMART" id="SM00248">
    <property type="entry name" value="ANK"/>
    <property type="match status" value="2"/>
</dbReference>
<dbReference type="EMBL" id="JWZX01003037">
    <property type="protein sequence ID" value="KOO24920.1"/>
    <property type="molecule type" value="Genomic_DNA"/>
</dbReference>
<dbReference type="PANTHER" id="PTHR23315:SF7">
    <property type="entry name" value="U-BOX DOMAIN-CONTAINING PROTEIN 4"/>
    <property type="match status" value="1"/>
</dbReference>
<dbReference type="InterPro" id="IPR000225">
    <property type="entry name" value="Armadillo"/>
</dbReference>
<dbReference type="InterPro" id="IPR016024">
    <property type="entry name" value="ARM-type_fold"/>
</dbReference>
<dbReference type="SUPFAM" id="SSF48403">
    <property type="entry name" value="Ankyrin repeat"/>
    <property type="match status" value="1"/>
</dbReference>